<dbReference type="GO" id="GO:0030170">
    <property type="term" value="F:pyridoxal phosphate binding"/>
    <property type="evidence" value="ECO:0007669"/>
    <property type="project" value="InterPro"/>
</dbReference>
<name>A0A0W8E742_9ZZZZ</name>
<dbReference type="UniPathway" id="UPA00344"/>
<dbReference type="SUPFAM" id="SSF55040">
    <property type="entry name" value="Molybdenum cofactor biosynthesis protein C, MoaC"/>
    <property type="match status" value="1"/>
</dbReference>
<proteinExistence type="inferred from homology"/>
<dbReference type="PANTHER" id="PTHR22960">
    <property type="entry name" value="MOLYBDOPTERIN COFACTOR SYNTHESIS PROTEIN A"/>
    <property type="match status" value="1"/>
</dbReference>
<dbReference type="GO" id="GO:0006777">
    <property type="term" value="P:Mo-molybdopterin cofactor biosynthetic process"/>
    <property type="evidence" value="ECO:0007669"/>
    <property type="project" value="UniProtKB-KW"/>
</dbReference>
<evidence type="ECO:0000313" key="7">
    <source>
        <dbReference type="EMBL" id="KUG04463.1"/>
    </source>
</evidence>
<dbReference type="GO" id="GO:0061799">
    <property type="term" value="F:cyclic pyranopterin monophosphate synthase activity"/>
    <property type="evidence" value="ECO:0007669"/>
    <property type="project" value="UniProtKB-EC"/>
</dbReference>
<accession>A0A0W8E742</accession>
<dbReference type="EC" id="4.6.1.17" evidence="3"/>
<keyword evidence="4" id="KW-0501">Molybdenum cofactor biosynthesis</keyword>
<dbReference type="CDD" id="cd01420">
    <property type="entry name" value="MoaC_PE"/>
    <property type="match status" value="1"/>
</dbReference>
<evidence type="ECO:0000256" key="4">
    <source>
        <dbReference type="ARBA" id="ARBA00023150"/>
    </source>
</evidence>
<dbReference type="Gene3D" id="3.30.70.640">
    <property type="entry name" value="Molybdopterin cofactor biosynthesis C (MoaC) domain"/>
    <property type="match status" value="1"/>
</dbReference>
<sequence length="307" mass="33084">MDFTHINNEGRARMVDVSGKDETERAAIARAVVKMKPETINAIKSGGIKKGDVLSVAQVAGIMGAKNTAGLIPMCHPLMLTSVDISFQFDQSNSSIIIESQVKTTGKTGVEMEAITAVTIAALTIYDMGKALDRWMEIGGIMLVEKSGGKSGHVKQEEKNQVAQSGRLYSICVSPERGQIKREVFQANIIEDHGIENDGHAGPWNRQVTCLDRASVLKANQEHGFDAGPGDFAENLLIEGIDFKELGIGSRLKVGESAVLEVSQIGKEDHPSIVTRTLGVSLLPYEGLFCRVIQGGKIKKADVVEVI</sequence>
<dbReference type="InterPro" id="IPR002820">
    <property type="entry name" value="Mopterin_CF_biosynth-C_dom"/>
</dbReference>
<dbReference type="Pfam" id="PF01967">
    <property type="entry name" value="MoaC"/>
    <property type="match status" value="1"/>
</dbReference>
<dbReference type="PROSITE" id="PS51340">
    <property type="entry name" value="MOSC"/>
    <property type="match status" value="1"/>
</dbReference>
<dbReference type="AlphaFoldDB" id="A0A0W8E742"/>
<evidence type="ECO:0000256" key="5">
    <source>
        <dbReference type="ARBA" id="ARBA00023239"/>
    </source>
</evidence>
<comment type="catalytic activity">
    <reaction evidence="1">
        <text>(8S)-3',8-cyclo-7,8-dihydroguanosine 5'-triphosphate = cyclic pyranopterin phosphate + diphosphate</text>
        <dbReference type="Rhea" id="RHEA:49580"/>
        <dbReference type="ChEBI" id="CHEBI:33019"/>
        <dbReference type="ChEBI" id="CHEBI:59648"/>
        <dbReference type="ChEBI" id="CHEBI:131766"/>
        <dbReference type="EC" id="4.6.1.17"/>
    </reaction>
</comment>
<dbReference type="PANTHER" id="PTHR22960:SF29">
    <property type="entry name" value="CYCLIC PYRANOPTERIN MONOPHOSPHATE SYNTHASE"/>
    <property type="match status" value="1"/>
</dbReference>
<dbReference type="GO" id="GO:0030151">
    <property type="term" value="F:molybdenum ion binding"/>
    <property type="evidence" value="ECO:0007669"/>
    <property type="project" value="InterPro"/>
</dbReference>
<comment type="pathway">
    <text evidence="2">Cofactor biosynthesis; molybdopterin biosynthesis.</text>
</comment>
<evidence type="ECO:0000256" key="2">
    <source>
        <dbReference type="ARBA" id="ARBA00005046"/>
    </source>
</evidence>
<dbReference type="EMBL" id="LNQE01001848">
    <property type="protein sequence ID" value="KUG04463.1"/>
    <property type="molecule type" value="Genomic_DNA"/>
</dbReference>
<dbReference type="InterPro" id="IPR047594">
    <property type="entry name" value="MoaC_bact/euk"/>
</dbReference>
<gene>
    <name evidence="7" type="ORF">ASZ90_018131</name>
</gene>
<dbReference type="Pfam" id="PF03473">
    <property type="entry name" value="MOSC"/>
    <property type="match status" value="1"/>
</dbReference>
<evidence type="ECO:0000259" key="6">
    <source>
        <dbReference type="PROSITE" id="PS51340"/>
    </source>
</evidence>
<organism evidence="7">
    <name type="scientific">hydrocarbon metagenome</name>
    <dbReference type="NCBI Taxonomy" id="938273"/>
    <lineage>
        <taxon>unclassified sequences</taxon>
        <taxon>metagenomes</taxon>
        <taxon>ecological metagenomes</taxon>
    </lineage>
</organism>
<evidence type="ECO:0000256" key="3">
    <source>
        <dbReference type="ARBA" id="ARBA00012575"/>
    </source>
</evidence>
<dbReference type="HAMAP" id="MF_01224_B">
    <property type="entry name" value="MoaC_B"/>
    <property type="match status" value="1"/>
</dbReference>
<dbReference type="InterPro" id="IPR036522">
    <property type="entry name" value="MoaC_sf"/>
</dbReference>
<keyword evidence="5" id="KW-0456">Lyase</keyword>
<feature type="domain" description="MOSC" evidence="6">
    <location>
        <begin position="182"/>
        <end position="307"/>
    </location>
</feature>
<dbReference type="InterPro" id="IPR011037">
    <property type="entry name" value="Pyrv_Knase-like_insert_dom_sf"/>
</dbReference>
<dbReference type="NCBIfam" id="TIGR00581">
    <property type="entry name" value="moaC"/>
    <property type="match status" value="1"/>
</dbReference>
<dbReference type="NCBIfam" id="NF006870">
    <property type="entry name" value="PRK09364.1"/>
    <property type="match status" value="1"/>
</dbReference>
<dbReference type="InterPro" id="IPR005302">
    <property type="entry name" value="MoCF_Sase_C"/>
</dbReference>
<dbReference type="Gene3D" id="2.40.33.20">
    <property type="entry name" value="PK beta-barrel domain-like"/>
    <property type="match status" value="1"/>
</dbReference>
<evidence type="ECO:0000256" key="1">
    <source>
        <dbReference type="ARBA" id="ARBA00001637"/>
    </source>
</evidence>
<comment type="caution">
    <text evidence="7">The sequence shown here is derived from an EMBL/GenBank/DDBJ whole genome shotgun (WGS) entry which is preliminary data.</text>
</comment>
<dbReference type="SUPFAM" id="SSF50800">
    <property type="entry name" value="PK beta-barrel domain-like"/>
    <property type="match status" value="1"/>
</dbReference>
<reference evidence="7" key="1">
    <citation type="journal article" date="2015" name="Proc. Natl. Acad. Sci. U.S.A.">
        <title>Networks of energetic and metabolic interactions define dynamics in microbial communities.</title>
        <authorList>
            <person name="Embree M."/>
            <person name="Liu J.K."/>
            <person name="Al-Bassam M.M."/>
            <person name="Zengler K."/>
        </authorList>
    </citation>
    <scope>NUCLEOTIDE SEQUENCE</scope>
</reference>
<dbReference type="InterPro" id="IPR023045">
    <property type="entry name" value="MoaC"/>
</dbReference>
<protein>
    <recommendedName>
        <fullName evidence="3">cyclic pyranopterin monophosphate synthase</fullName>
        <ecNumber evidence="3">4.6.1.17</ecNumber>
    </recommendedName>
</protein>
<dbReference type="InterPro" id="IPR050105">
    <property type="entry name" value="MoCo_biosynth_MoaA/MoaC"/>
</dbReference>